<dbReference type="Proteomes" id="UP000077667">
    <property type="component" value="Chromosome"/>
</dbReference>
<accession>A0A1A9HZ57</accession>
<keyword evidence="2" id="KW-1185">Reference proteome</keyword>
<dbReference type="RefSeq" id="WP_067750537.1">
    <property type="nucleotide sequence ID" value="NZ_CP015772.1"/>
</dbReference>
<evidence type="ECO:0008006" key="3">
    <source>
        <dbReference type="Google" id="ProtNLM"/>
    </source>
</evidence>
<sequence>MKYLALFAVATILAATSCKKPATLPNSDIDRLQGTWELRSRMTDMPPVNYQNGNGTKLVFKGNSFSRFEKKQQTASGTFAVVWDNDAQSVVGQVVPENRFGTRIEFNGKTDPKVFYQVSNDTLYTLQGFFPTDSGISEVYVRIQ</sequence>
<evidence type="ECO:0000313" key="1">
    <source>
        <dbReference type="EMBL" id="ANH79604.1"/>
    </source>
</evidence>
<dbReference type="AlphaFoldDB" id="A0A1A9HZ57"/>
<evidence type="ECO:0000313" key="2">
    <source>
        <dbReference type="Proteomes" id="UP000077667"/>
    </source>
</evidence>
<dbReference type="KEGG" id="nia:A8C56_00220"/>
<protein>
    <recommendedName>
        <fullName evidence="3">Lipocalin-like domain-containing protein</fullName>
    </recommendedName>
</protein>
<name>A0A1A9HZ57_9BACT</name>
<dbReference type="PROSITE" id="PS51257">
    <property type="entry name" value="PROKAR_LIPOPROTEIN"/>
    <property type="match status" value="1"/>
</dbReference>
<proteinExistence type="predicted"/>
<gene>
    <name evidence="1" type="ORF">A8C56_00220</name>
</gene>
<dbReference type="OrthoDB" id="677189at2"/>
<reference evidence="1 2" key="1">
    <citation type="submission" date="2016-05" db="EMBL/GenBank/DDBJ databases">
        <title>Niabella ginsenosidivorans BS26 whole genome sequencing.</title>
        <authorList>
            <person name="Im W.T."/>
            <person name="Siddiqi M.Z."/>
        </authorList>
    </citation>
    <scope>NUCLEOTIDE SEQUENCE [LARGE SCALE GENOMIC DNA]</scope>
    <source>
        <strain evidence="1 2">BS26</strain>
    </source>
</reference>
<organism evidence="1 2">
    <name type="scientific">Niabella ginsenosidivorans</name>
    <dbReference type="NCBI Taxonomy" id="1176587"/>
    <lineage>
        <taxon>Bacteria</taxon>
        <taxon>Pseudomonadati</taxon>
        <taxon>Bacteroidota</taxon>
        <taxon>Chitinophagia</taxon>
        <taxon>Chitinophagales</taxon>
        <taxon>Chitinophagaceae</taxon>
        <taxon>Niabella</taxon>
    </lineage>
</organism>
<dbReference type="EMBL" id="CP015772">
    <property type="protein sequence ID" value="ANH79604.1"/>
    <property type="molecule type" value="Genomic_DNA"/>
</dbReference>